<feature type="domain" description="C2H2-type" evidence="1">
    <location>
        <begin position="56"/>
        <end position="77"/>
    </location>
</feature>
<keyword evidence="3" id="KW-1185">Reference proteome</keyword>
<accession>A0A9N8JQ85</accession>
<dbReference type="EMBL" id="CAIJEO010000003">
    <property type="protein sequence ID" value="CAD0089617.1"/>
    <property type="molecule type" value="Genomic_DNA"/>
</dbReference>
<dbReference type="InterPro" id="IPR013087">
    <property type="entry name" value="Znf_C2H2_type"/>
</dbReference>
<evidence type="ECO:0000313" key="2">
    <source>
        <dbReference type="EMBL" id="CAD0089617.1"/>
    </source>
</evidence>
<protein>
    <recommendedName>
        <fullName evidence="1">C2H2-type domain-containing protein</fullName>
    </recommendedName>
</protein>
<dbReference type="Proteomes" id="UP000714618">
    <property type="component" value="Unassembled WGS sequence"/>
</dbReference>
<evidence type="ECO:0000259" key="1">
    <source>
        <dbReference type="PROSITE" id="PS00028"/>
    </source>
</evidence>
<gene>
    <name evidence="2" type="ORF">AWRI4233_LOCUS2444</name>
</gene>
<dbReference type="AlphaFoldDB" id="A0A9N8JQ85"/>
<dbReference type="SMART" id="SM00355">
    <property type="entry name" value="ZnF_C2H2"/>
    <property type="match status" value="2"/>
</dbReference>
<proteinExistence type="predicted"/>
<dbReference type="OrthoDB" id="3924656at2759"/>
<dbReference type="PROSITE" id="PS00028">
    <property type="entry name" value="ZINC_FINGER_C2H2_1"/>
    <property type="match status" value="1"/>
</dbReference>
<reference evidence="2" key="1">
    <citation type="submission" date="2020-06" db="EMBL/GenBank/DDBJ databases">
        <authorList>
            <person name="Onetto C."/>
        </authorList>
    </citation>
    <scope>NUCLEOTIDE SEQUENCE</scope>
</reference>
<organism evidence="2 3">
    <name type="scientific">Aureobasidium mustum</name>
    <dbReference type="NCBI Taxonomy" id="2773714"/>
    <lineage>
        <taxon>Eukaryota</taxon>
        <taxon>Fungi</taxon>
        <taxon>Dikarya</taxon>
        <taxon>Ascomycota</taxon>
        <taxon>Pezizomycotina</taxon>
        <taxon>Dothideomycetes</taxon>
        <taxon>Dothideomycetidae</taxon>
        <taxon>Dothideales</taxon>
        <taxon>Saccotheciaceae</taxon>
        <taxon>Aureobasidium</taxon>
    </lineage>
</organism>
<comment type="caution">
    <text evidence="2">The sequence shown here is derived from an EMBL/GenBank/DDBJ whole genome shotgun (WGS) entry which is preliminary data.</text>
</comment>
<evidence type="ECO:0000313" key="3">
    <source>
        <dbReference type="Proteomes" id="UP000714618"/>
    </source>
</evidence>
<sequence>MPSSFPCAICGAALTGNTFEYQTHMTKSHWSGANNSFPLPSIFTSSSMPSPTLHPCFFCDTAFYNIHHIASHMITSHGSDLHSILCPKAGDDSIRESVSAFLNDFAASGAAFVGLCDCFPGHACHTDESVVAYDSGIGSPVSGTSTPSPSPSNITPRVAEFFAAVGINPASFGERVYLYPFEAI</sequence>
<name>A0A9N8JQ85_9PEZI</name>